<dbReference type="AlphaFoldDB" id="A0AAW1KMV5"/>
<gene>
    <name evidence="1" type="ORF">QE152_g21661</name>
</gene>
<evidence type="ECO:0000313" key="2">
    <source>
        <dbReference type="Proteomes" id="UP001458880"/>
    </source>
</evidence>
<dbReference type="Proteomes" id="UP001458880">
    <property type="component" value="Unassembled WGS sequence"/>
</dbReference>
<organism evidence="1 2">
    <name type="scientific">Popillia japonica</name>
    <name type="common">Japanese beetle</name>
    <dbReference type="NCBI Taxonomy" id="7064"/>
    <lineage>
        <taxon>Eukaryota</taxon>
        <taxon>Metazoa</taxon>
        <taxon>Ecdysozoa</taxon>
        <taxon>Arthropoda</taxon>
        <taxon>Hexapoda</taxon>
        <taxon>Insecta</taxon>
        <taxon>Pterygota</taxon>
        <taxon>Neoptera</taxon>
        <taxon>Endopterygota</taxon>
        <taxon>Coleoptera</taxon>
        <taxon>Polyphaga</taxon>
        <taxon>Scarabaeiformia</taxon>
        <taxon>Scarabaeidae</taxon>
        <taxon>Rutelinae</taxon>
        <taxon>Popillia</taxon>
    </lineage>
</organism>
<sequence>MFCTRSVGHTGRSPANGPTSCRGAVDVIFARQGAAPDVSTLNTPAKVPNPAVRSNYYAHLCVPTVGQSTTSKEVVYRYVRQYKDILSCQTVSKVSYLDGLCVLNICARFNVVEGGEDMFV</sequence>
<keyword evidence="2" id="KW-1185">Reference proteome</keyword>
<protein>
    <submittedName>
        <fullName evidence="1">Uncharacterized protein</fullName>
    </submittedName>
</protein>
<comment type="caution">
    <text evidence="1">The sequence shown here is derived from an EMBL/GenBank/DDBJ whole genome shotgun (WGS) entry which is preliminary data.</text>
</comment>
<name>A0AAW1KMV5_POPJA</name>
<proteinExistence type="predicted"/>
<evidence type="ECO:0000313" key="1">
    <source>
        <dbReference type="EMBL" id="KAK9721238.1"/>
    </source>
</evidence>
<accession>A0AAW1KMV5</accession>
<dbReference type="EMBL" id="JASPKY010000201">
    <property type="protein sequence ID" value="KAK9721238.1"/>
    <property type="molecule type" value="Genomic_DNA"/>
</dbReference>
<reference evidence="1 2" key="1">
    <citation type="journal article" date="2024" name="BMC Genomics">
        <title>De novo assembly and annotation of Popillia japonica's genome with initial clues to its potential as an invasive pest.</title>
        <authorList>
            <person name="Cucini C."/>
            <person name="Boschi S."/>
            <person name="Funari R."/>
            <person name="Cardaioli E."/>
            <person name="Iannotti N."/>
            <person name="Marturano G."/>
            <person name="Paoli F."/>
            <person name="Bruttini M."/>
            <person name="Carapelli A."/>
            <person name="Frati F."/>
            <person name="Nardi F."/>
        </authorList>
    </citation>
    <scope>NUCLEOTIDE SEQUENCE [LARGE SCALE GENOMIC DNA]</scope>
    <source>
        <strain evidence="1">DMR45628</strain>
    </source>
</reference>